<organism evidence="1 2">
    <name type="scientific">Acidothermus cellulolyticus (strain ATCC 43068 / DSM 8971 / 11B)</name>
    <dbReference type="NCBI Taxonomy" id="351607"/>
    <lineage>
        <taxon>Bacteria</taxon>
        <taxon>Bacillati</taxon>
        <taxon>Actinomycetota</taxon>
        <taxon>Actinomycetes</taxon>
        <taxon>Acidothermales</taxon>
        <taxon>Acidothermaceae</taxon>
        <taxon>Acidothermus</taxon>
    </lineage>
</organism>
<accession>A0LTC7</accession>
<dbReference type="InParanoid" id="A0LTC7"/>
<dbReference type="RefSeq" id="WP_011719750.1">
    <property type="nucleotide sequence ID" value="NC_008578.1"/>
</dbReference>
<evidence type="ECO:0000313" key="2">
    <source>
        <dbReference type="Proteomes" id="UP000008221"/>
    </source>
</evidence>
<dbReference type="KEGG" id="ace:Acel_0914"/>
<keyword evidence="2" id="KW-1185">Reference proteome</keyword>
<evidence type="ECO:0000313" key="1">
    <source>
        <dbReference type="EMBL" id="ABK52687.1"/>
    </source>
</evidence>
<proteinExistence type="predicted"/>
<reference evidence="1 2" key="1">
    <citation type="journal article" date="2009" name="Genome Res.">
        <title>Complete genome of the cellulolytic thermophile Acidothermus cellulolyticus 11B provides insights into its ecophysiological and evolutionary adaptations.</title>
        <authorList>
            <person name="Barabote R.D."/>
            <person name="Xie G."/>
            <person name="Leu D.H."/>
            <person name="Normand P."/>
            <person name="Necsulea A."/>
            <person name="Daubin V."/>
            <person name="Medigue C."/>
            <person name="Adney W.S."/>
            <person name="Xu X.C."/>
            <person name="Lapidus A."/>
            <person name="Parales R.E."/>
            <person name="Detter C."/>
            <person name="Pujic P."/>
            <person name="Bruce D."/>
            <person name="Lavire C."/>
            <person name="Challacombe J.F."/>
            <person name="Brettin T.S."/>
            <person name="Berry A.M."/>
        </authorList>
    </citation>
    <scope>NUCLEOTIDE SEQUENCE [LARGE SCALE GENOMIC DNA]</scope>
    <source>
        <strain evidence="2">ATCC 43068 / DSM 8971 / 11B</strain>
    </source>
</reference>
<dbReference type="EMBL" id="CP000481">
    <property type="protein sequence ID" value="ABK52687.1"/>
    <property type="molecule type" value="Genomic_DNA"/>
</dbReference>
<dbReference type="AlphaFoldDB" id="A0LTC7"/>
<gene>
    <name evidence="1" type="ordered locus">Acel_0914</name>
</gene>
<name>A0LTC7_ACIC1</name>
<protein>
    <submittedName>
        <fullName evidence="1">Uncharacterized protein</fullName>
    </submittedName>
</protein>
<dbReference type="HOGENOM" id="CLU_1465231_0_0_11"/>
<dbReference type="Proteomes" id="UP000008221">
    <property type="component" value="Chromosome"/>
</dbReference>
<sequence>MADAAATPLFLAVLRFAAAVVPRVVFVAAGRRDAVPAARVVVFFAGRDAAALRLRVALATAAAPRVAATRFVAVLRAVAVFPADDAVRVVAVRFVAALVDFVADVRVGVLRAAFFAAAAPARTGTHASSATWSGRMAGHFRSTMTPNRRGCEEPCRVGFRLFSDARAANWSAMMNRTHHTAICS</sequence>
<dbReference type="STRING" id="351607.Acel_0914"/>